<gene>
    <name evidence="1" type="ORF">SG34_030995</name>
</gene>
<dbReference type="PANTHER" id="PTHR10151">
    <property type="entry name" value="ECTONUCLEOTIDE PYROPHOSPHATASE/PHOSPHODIESTERASE"/>
    <property type="match status" value="1"/>
</dbReference>
<evidence type="ECO:0000313" key="1">
    <source>
        <dbReference type="EMBL" id="WDE09194.1"/>
    </source>
</evidence>
<reference evidence="1 2" key="2">
    <citation type="journal article" date="2022" name="Mar. Drugs">
        <title>Bioassay-Guided Fractionation Leads to the Detection of Cholic Acid Generated by the Rare Thalassomonas sp.</title>
        <authorList>
            <person name="Pheiffer F."/>
            <person name="Schneider Y.K."/>
            <person name="Hansen E.H."/>
            <person name="Andersen J.H."/>
            <person name="Isaksson J."/>
            <person name="Busche T."/>
            <person name="R C."/>
            <person name="Kalinowski J."/>
            <person name="Zyl L.V."/>
            <person name="Trindade M."/>
        </authorList>
    </citation>
    <scope>NUCLEOTIDE SEQUENCE [LARGE SCALE GENOMIC DNA]</scope>
    <source>
        <strain evidence="1 2">XOM25</strain>
    </source>
</reference>
<accession>A0AAF0CFG3</accession>
<dbReference type="EMBL" id="CP059734">
    <property type="protein sequence ID" value="WDE09194.1"/>
    <property type="molecule type" value="Genomic_DNA"/>
</dbReference>
<evidence type="ECO:0000313" key="2">
    <source>
        <dbReference type="Proteomes" id="UP000032352"/>
    </source>
</evidence>
<dbReference type="Gene3D" id="3.40.720.10">
    <property type="entry name" value="Alkaline Phosphatase, subunit A"/>
    <property type="match status" value="2"/>
</dbReference>
<dbReference type="AlphaFoldDB" id="A0AAF0CFG3"/>
<dbReference type="Proteomes" id="UP000032352">
    <property type="component" value="Chromosome pTvir"/>
</dbReference>
<dbReference type="KEGG" id="tvd:SG34_030995"/>
<reference evidence="1 2" key="1">
    <citation type="journal article" date="2015" name="Genome Announc.">
        <title>Draft Genome Sequences of Marine Isolates of Thalassomonas viridans and Thalassomonas actiniarum.</title>
        <authorList>
            <person name="Olonade I."/>
            <person name="van Zyl L.J."/>
            <person name="Trindade M."/>
        </authorList>
    </citation>
    <scope>NUCLEOTIDE SEQUENCE [LARGE SCALE GENOMIC DNA]</scope>
    <source>
        <strain evidence="1 2">XOM25</strain>
    </source>
</reference>
<protein>
    <submittedName>
        <fullName evidence="1">Alkaline phosphatase family protein</fullName>
    </submittedName>
</protein>
<dbReference type="InterPro" id="IPR002591">
    <property type="entry name" value="Phosphodiest/P_Trfase"/>
</dbReference>
<keyword evidence="2" id="KW-1185">Reference proteome</keyword>
<dbReference type="Pfam" id="PF01663">
    <property type="entry name" value="Phosphodiest"/>
    <property type="match status" value="1"/>
</dbReference>
<proteinExistence type="predicted"/>
<dbReference type="Gene3D" id="2.60.120.200">
    <property type="match status" value="1"/>
</dbReference>
<organism evidence="1 2">
    <name type="scientific">Thalassomonas viridans</name>
    <dbReference type="NCBI Taxonomy" id="137584"/>
    <lineage>
        <taxon>Bacteria</taxon>
        <taxon>Pseudomonadati</taxon>
        <taxon>Pseudomonadota</taxon>
        <taxon>Gammaproteobacteria</taxon>
        <taxon>Alteromonadales</taxon>
        <taxon>Colwelliaceae</taxon>
        <taxon>Thalassomonas</taxon>
    </lineage>
</organism>
<dbReference type="RefSeq" id="WP_044838755.1">
    <property type="nucleotide sequence ID" value="NZ_CP059734.1"/>
</dbReference>
<dbReference type="Pfam" id="PF13385">
    <property type="entry name" value="Laminin_G_3"/>
    <property type="match status" value="1"/>
</dbReference>
<dbReference type="PANTHER" id="PTHR10151:SF120">
    <property type="entry name" value="BIS(5'-ADENOSYL)-TRIPHOSPHATASE"/>
    <property type="match status" value="1"/>
</dbReference>
<dbReference type="SUPFAM" id="SSF53649">
    <property type="entry name" value="Alkaline phosphatase-like"/>
    <property type="match status" value="1"/>
</dbReference>
<name>A0AAF0CFG3_9GAMM</name>
<dbReference type="GO" id="GO:0016787">
    <property type="term" value="F:hydrolase activity"/>
    <property type="evidence" value="ECO:0007669"/>
    <property type="project" value="UniProtKB-ARBA"/>
</dbReference>
<dbReference type="InterPro" id="IPR017850">
    <property type="entry name" value="Alkaline_phosphatase_core_sf"/>
</dbReference>
<sequence length="729" mass="78232">MKRTNHAQPAKNLPGKQAGKIISKPLTAGLALGACMLLAPLSAMASQHSLVIAIDGLRGDGIENAATPYIDQLINGTWAPGYNGAFAHYAQTMTDAAPNSGPNHVGIMTGVTSAKSGVTGNSDVGGGRYDIYPHYQTLIESHNPDLNTAYLVTWGTDMQIANSADIRIDSDDAGNTENAVNILRGSYASANWPLGSSPDSVFLFLDDVDHAGHSCCFSTDDQGYTDEITSVDAQIGRLLTAIKNRPGFAGEHWQIVITSDHGGRGSSHGIHAADNYTIPFLVASKSVGQGYLADIPRNYDAAPTALAHMGVPVPANIDGKVRGGETLSRAPEQLQQDLVTYLPFEGDYRDHSGQDHHAAIGGGSPALSGSGKFGQYVAIDGSEEYLTLGKPQALDFDYDTDFTLLTWYRVGGDQFGDPVIIGNKNWNSGSNRGTLLLANEGNGDDVGINLASDSVDRKDIDPVDYSFHGWWLLAATFDRDGVATLYAGSPQGKLHIIAGGIKDVGDLTSSLDWNIGQDGTGSYRYNLKADLDDMAIWRRALTLDEIRTIYNRGAGLEIRRILENDLPVYLNSASELGANREYKVLITANVNGATCGLEWDADLIFNERNAKWDCNGRADPMVLKVNKVVQLSDGNKQVFATLVAQDGKGALEWDADLIGGERNAKFDQRTSGDPLILNLSSDVNSSTITAETGNGLCGLEWDNDIRGGERNGKWDCAPRMDPLRIELLP</sequence>
<dbReference type="InterPro" id="IPR013320">
    <property type="entry name" value="ConA-like_dom_sf"/>
</dbReference>
<dbReference type="PROSITE" id="PS51257">
    <property type="entry name" value="PROKAR_LIPOPROTEIN"/>
    <property type="match status" value="1"/>
</dbReference>
<dbReference type="SUPFAM" id="SSF49899">
    <property type="entry name" value="Concanavalin A-like lectins/glucanases"/>
    <property type="match status" value="1"/>
</dbReference>